<keyword evidence="4" id="KW-0804">Transcription</keyword>
<evidence type="ECO:0000256" key="4">
    <source>
        <dbReference type="ARBA" id="ARBA00023163"/>
    </source>
</evidence>
<dbReference type="GO" id="GO:0006351">
    <property type="term" value="P:DNA-templated transcription"/>
    <property type="evidence" value="ECO:0007669"/>
    <property type="project" value="InterPro"/>
</dbReference>
<accession>A0AAV9NPQ4</accession>
<keyword evidence="3" id="KW-0238">DNA-binding</keyword>
<dbReference type="Pfam" id="PF04082">
    <property type="entry name" value="Fungal_trans"/>
    <property type="match status" value="1"/>
</dbReference>
<organism evidence="8 9">
    <name type="scientific">Exophiala bonariae</name>
    <dbReference type="NCBI Taxonomy" id="1690606"/>
    <lineage>
        <taxon>Eukaryota</taxon>
        <taxon>Fungi</taxon>
        <taxon>Dikarya</taxon>
        <taxon>Ascomycota</taxon>
        <taxon>Pezizomycotina</taxon>
        <taxon>Eurotiomycetes</taxon>
        <taxon>Chaetothyriomycetidae</taxon>
        <taxon>Chaetothyriales</taxon>
        <taxon>Herpotrichiellaceae</taxon>
        <taxon>Exophiala</taxon>
    </lineage>
</organism>
<dbReference type="InterPro" id="IPR001138">
    <property type="entry name" value="Zn2Cys6_DnaBD"/>
</dbReference>
<dbReference type="Proteomes" id="UP001358417">
    <property type="component" value="Unassembled WGS sequence"/>
</dbReference>
<evidence type="ECO:0000256" key="5">
    <source>
        <dbReference type="ARBA" id="ARBA00023242"/>
    </source>
</evidence>
<keyword evidence="9" id="KW-1185">Reference proteome</keyword>
<dbReference type="PANTHER" id="PTHR47425">
    <property type="entry name" value="FARB-RELATED"/>
    <property type="match status" value="1"/>
</dbReference>
<dbReference type="CDD" id="cd00067">
    <property type="entry name" value="GAL4"/>
    <property type="match status" value="1"/>
</dbReference>
<dbReference type="Pfam" id="PF00172">
    <property type="entry name" value="Zn_clus"/>
    <property type="match status" value="1"/>
</dbReference>
<gene>
    <name evidence="8" type="ORF">LTR84_000152</name>
</gene>
<dbReference type="AlphaFoldDB" id="A0AAV9NPQ4"/>
<sequence length="818" mass="92205">MASSELSDGHRRNAHHVLPSQRRAGRACLSCRAKKVKCDVLQHGIPCKNCLNSNFECLTVRCRRGKKPSTKTKNSPRPLWEEVPVEKFFETRETSTRTESNVKLPEAARPSRPSSFNLHNDAASLLDPLFSLGDIPTGLERIRSSVTARIPKSDDAAPKEFPAVFKPFPNHWSPLDLEYLHRKGALSMPQARLRLEIIRCYAEYLHPYMPLLDLDELLQMVDLSMNDGSRPRYSFLLFQCVMFAGISFVDEQLVQESEHKSIKAARRLFYEKARLLYDADIETDNLTLIQCLLLMSQWAANADTNKQNWHWTGVAVSLAQAMRLTHNPEILELPQRVKSLRKRLWFCILMRDRLLSLGMSRPMRIRDGEFDVPLPTVDDFECDIPIVTSVAGHHRDGKIQISLTEADISTKLATMFILYIKLCMSIGSIFSVQYTTFMKTSEGPIEASNSISAKIMLYPISNQSSDRTFVQIRDSNFSLLEKSLTEWLGSLPCFSHLSEMLSRVARDPISIDNPPKEQDFCVEPIASREPFSVALQVAILHLTYFAASSALHRPKNRSLISSQKVAEAAEGMAMICAFLNKNGLTRYLPVNTITMLLPSIIWYINYLRRVVMTDPSGQHSTTEETEIHRARDSLSELLVSLHILRKAHVGADFVTLLLQAYLVRSGARVVPSAAATDLKHSTLRARREFELELNCHQTPSRDRVNVKNTPVFDGPLTPQSQGVQVPPASGFNSNELIELPMSENNTLRPDLLFEFSYGADLDSDGTGEETTNMVFGFPDSGVYWGIDMGDMNSSPNMALWEESVSNCNDLGFNLDWLA</sequence>
<dbReference type="SMART" id="SM00066">
    <property type="entry name" value="GAL4"/>
    <property type="match status" value="1"/>
</dbReference>
<protein>
    <recommendedName>
        <fullName evidence="7">Zn(2)-C6 fungal-type domain-containing protein</fullName>
    </recommendedName>
</protein>
<dbReference type="GeneID" id="89968374"/>
<dbReference type="SMART" id="SM00906">
    <property type="entry name" value="Fungal_trans"/>
    <property type="match status" value="1"/>
</dbReference>
<evidence type="ECO:0000256" key="6">
    <source>
        <dbReference type="SAM" id="MobiDB-lite"/>
    </source>
</evidence>
<dbReference type="SUPFAM" id="SSF57701">
    <property type="entry name" value="Zn2/Cys6 DNA-binding domain"/>
    <property type="match status" value="1"/>
</dbReference>
<dbReference type="CDD" id="cd12148">
    <property type="entry name" value="fungal_TF_MHR"/>
    <property type="match status" value="1"/>
</dbReference>
<dbReference type="InterPro" id="IPR007219">
    <property type="entry name" value="XnlR_reg_dom"/>
</dbReference>
<proteinExistence type="predicted"/>
<dbReference type="PANTHER" id="PTHR47425:SF3">
    <property type="entry name" value="ZN(II)2CYS6 TRANSCRIPTION FACTOR (EUROFUNG)"/>
    <property type="match status" value="1"/>
</dbReference>
<keyword evidence="2" id="KW-0805">Transcription regulation</keyword>
<dbReference type="GO" id="GO:0003677">
    <property type="term" value="F:DNA binding"/>
    <property type="evidence" value="ECO:0007669"/>
    <property type="project" value="UniProtKB-KW"/>
</dbReference>
<feature type="domain" description="Zn(2)-C6 fungal-type" evidence="7">
    <location>
        <begin position="27"/>
        <end position="59"/>
    </location>
</feature>
<comment type="caution">
    <text evidence="8">The sequence shown here is derived from an EMBL/GenBank/DDBJ whole genome shotgun (WGS) entry which is preliminary data.</text>
</comment>
<dbReference type="InterPro" id="IPR036864">
    <property type="entry name" value="Zn2-C6_fun-type_DNA-bd_sf"/>
</dbReference>
<evidence type="ECO:0000256" key="1">
    <source>
        <dbReference type="ARBA" id="ARBA00022723"/>
    </source>
</evidence>
<keyword evidence="5" id="KW-0539">Nucleus</keyword>
<dbReference type="PROSITE" id="PS00463">
    <property type="entry name" value="ZN2_CY6_FUNGAL_1"/>
    <property type="match status" value="1"/>
</dbReference>
<dbReference type="RefSeq" id="XP_064711643.1">
    <property type="nucleotide sequence ID" value="XM_064843783.1"/>
</dbReference>
<name>A0AAV9NPQ4_9EURO</name>
<dbReference type="EMBL" id="JAVRRD010000001">
    <property type="protein sequence ID" value="KAK5064319.1"/>
    <property type="molecule type" value="Genomic_DNA"/>
</dbReference>
<feature type="region of interest" description="Disordered" evidence="6">
    <location>
        <begin position="92"/>
        <end position="113"/>
    </location>
</feature>
<dbReference type="GO" id="GO:0000981">
    <property type="term" value="F:DNA-binding transcription factor activity, RNA polymerase II-specific"/>
    <property type="evidence" value="ECO:0007669"/>
    <property type="project" value="InterPro"/>
</dbReference>
<reference evidence="8 9" key="1">
    <citation type="submission" date="2023-08" db="EMBL/GenBank/DDBJ databases">
        <title>Black Yeasts Isolated from many extreme environments.</title>
        <authorList>
            <person name="Coleine C."/>
            <person name="Stajich J.E."/>
            <person name="Selbmann L."/>
        </authorList>
    </citation>
    <scope>NUCLEOTIDE SEQUENCE [LARGE SCALE GENOMIC DNA]</scope>
    <source>
        <strain evidence="8 9">CCFEE 5792</strain>
    </source>
</reference>
<dbReference type="Gene3D" id="4.10.240.10">
    <property type="entry name" value="Zn(2)-C6 fungal-type DNA-binding domain"/>
    <property type="match status" value="1"/>
</dbReference>
<dbReference type="PROSITE" id="PS50048">
    <property type="entry name" value="ZN2_CY6_FUNGAL_2"/>
    <property type="match status" value="1"/>
</dbReference>
<dbReference type="InterPro" id="IPR052761">
    <property type="entry name" value="Fungal_Detox/Toxin_TFs"/>
</dbReference>
<evidence type="ECO:0000256" key="3">
    <source>
        <dbReference type="ARBA" id="ARBA00023125"/>
    </source>
</evidence>
<evidence type="ECO:0000259" key="7">
    <source>
        <dbReference type="PROSITE" id="PS50048"/>
    </source>
</evidence>
<evidence type="ECO:0000313" key="9">
    <source>
        <dbReference type="Proteomes" id="UP001358417"/>
    </source>
</evidence>
<evidence type="ECO:0000256" key="2">
    <source>
        <dbReference type="ARBA" id="ARBA00023015"/>
    </source>
</evidence>
<dbReference type="GO" id="GO:0008270">
    <property type="term" value="F:zinc ion binding"/>
    <property type="evidence" value="ECO:0007669"/>
    <property type="project" value="InterPro"/>
</dbReference>
<evidence type="ECO:0000313" key="8">
    <source>
        <dbReference type="EMBL" id="KAK5064319.1"/>
    </source>
</evidence>
<keyword evidence="1" id="KW-0479">Metal-binding</keyword>